<dbReference type="PANTHER" id="PTHR31845">
    <property type="entry name" value="FINGER DOMAIN PROTEIN, PUTATIVE-RELATED"/>
    <property type="match status" value="1"/>
</dbReference>
<evidence type="ECO:0000256" key="4">
    <source>
        <dbReference type="ARBA" id="ARBA00023163"/>
    </source>
</evidence>
<evidence type="ECO:0000313" key="8">
    <source>
        <dbReference type="Proteomes" id="UP000279259"/>
    </source>
</evidence>
<accession>A0A427XVX7</accession>
<name>A0A427XVX7_9TREE</name>
<keyword evidence="3" id="KW-0238">DNA-binding</keyword>
<organism evidence="7 8">
    <name type="scientific">Saitozyma podzolica</name>
    <dbReference type="NCBI Taxonomy" id="1890683"/>
    <lineage>
        <taxon>Eukaryota</taxon>
        <taxon>Fungi</taxon>
        <taxon>Dikarya</taxon>
        <taxon>Basidiomycota</taxon>
        <taxon>Agaricomycotina</taxon>
        <taxon>Tremellomycetes</taxon>
        <taxon>Tremellales</taxon>
        <taxon>Trimorphomycetaceae</taxon>
        <taxon>Saitozyma</taxon>
    </lineage>
</organism>
<dbReference type="AlphaFoldDB" id="A0A427XVX7"/>
<feature type="region of interest" description="Disordered" evidence="6">
    <location>
        <begin position="572"/>
        <end position="593"/>
    </location>
</feature>
<feature type="compositionally biased region" description="Polar residues" evidence="6">
    <location>
        <begin position="175"/>
        <end position="186"/>
    </location>
</feature>
<dbReference type="CDD" id="cd12148">
    <property type="entry name" value="fungal_TF_MHR"/>
    <property type="match status" value="1"/>
</dbReference>
<gene>
    <name evidence="7" type="ORF">EHS25_005776</name>
</gene>
<keyword evidence="2" id="KW-0805">Transcription regulation</keyword>
<reference evidence="7 8" key="1">
    <citation type="submission" date="2018-11" db="EMBL/GenBank/DDBJ databases">
        <title>Genome sequence of Saitozyma podzolica DSM 27192.</title>
        <authorList>
            <person name="Aliyu H."/>
            <person name="Gorte O."/>
            <person name="Ochsenreither K."/>
        </authorList>
    </citation>
    <scope>NUCLEOTIDE SEQUENCE [LARGE SCALE GENOMIC DNA]</scope>
    <source>
        <strain evidence="7 8">DSM 27192</strain>
    </source>
</reference>
<dbReference type="OrthoDB" id="3163292at2759"/>
<keyword evidence="5" id="KW-0539">Nucleus</keyword>
<evidence type="ECO:0000256" key="5">
    <source>
        <dbReference type="ARBA" id="ARBA00023242"/>
    </source>
</evidence>
<evidence type="ECO:0000256" key="1">
    <source>
        <dbReference type="ARBA" id="ARBA00004123"/>
    </source>
</evidence>
<keyword evidence="8" id="KW-1185">Reference proteome</keyword>
<dbReference type="InterPro" id="IPR051089">
    <property type="entry name" value="prtT"/>
</dbReference>
<dbReference type="GO" id="GO:0000976">
    <property type="term" value="F:transcription cis-regulatory region binding"/>
    <property type="evidence" value="ECO:0007669"/>
    <property type="project" value="TreeGrafter"/>
</dbReference>
<dbReference type="GO" id="GO:0005634">
    <property type="term" value="C:nucleus"/>
    <property type="evidence" value="ECO:0007669"/>
    <property type="project" value="UniProtKB-SubCell"/>
</dbReference>
<dbReference type="EMBL" id="RSCD01000025">
    <property type="protein sequence ID" value="RSH83066.1"/>
    <property type="molecule type" value="Genomic_DNA"/>
</dbReference>
<sequence length="593" mass="65440">MAIKNTERLLAVKGPLRLSSPHVPLSLTVKCLPRTESDPASISRMNLADFLSTDRLKELNLSLDDLRQLLSASQQPATDADFSAALSRPRLPELSSEAPESHLKRRKTSQACQKCDAIFIKGPTALVLDARNTTPLASKVKGLEKSLNEVEAALGSLEGRSEEVGQYAPDGGVQYRNQTPLANPLQSDPVPRTSPSTSTIVPPDPLLPALSSNFAAEQAVDIGVDDADRSDGELNLPLESARRTPETDDPSEIVSNPPVYLLNQVGSKLQESTASFPSTRSSELRHFGEGLVVSTVPQIVPGVPDWTRDQLKVAAERKRHYFRYGNDAVKRDISASLDPVTRGLVSEQKAEELIVRVCSYSPFGLVVRSAWWMTDPAFELRLHRVRNDPTSDPSLRRRRRDLIRTWLTCFIQDRSLSAFAGSPAVISSAPDLTAMRLWLEDPMVTNGDRMLQDARSQLDHTKKAYILKGVRSSVSVQLDGWIKEWCTEQLAEAAPLMANMMRFLALHVDLLLHTKGVCHDRGIIKGDEATAANIARKSLDLVSQRMCFEARFICRTVCGMVAERIVEKTIQEPDQATTASSHRSTRRALTLGK</sequence>
<comment type="subcellular location">
    <subcellularLocation>
        <location evidence="1">Nucleus</location>
    </subcellularLocation>
</comment>
<keyword evidence="4" id="KW-0804">Transcription</keyword>
<dbReference type="GO" id="GO:0000981">
    <property type="term" value="F:DNA-binding transcription factor activity, RNA polymerase II-specific"/>
    <property type="evidence" value="ECO:0007669"/>
    <property type="project" value="TreeGrafter"/>
</dbReference>
<feature type="region of interest" description="Disordered" evidence="6">
    <location>
        <begin position="87"/>
        <end position="107"/>
    </location>
</feature>
<dbReference type="PANTHER" id="PTHR31845:SF19">
    <property type="entry name" value="TRANSCRIPTION FACTOR DOMAIN-CONTAINING PROTEIN"/>
    <property type="match status" value="1"/>
</dbReference>
<evidence type="ECO:0000256" key="3">
    <source>
        <dbReference type="ARBA" id="ARBA00023125"/>
    </source>
</evidence>
<dbReference type="Proteomes" id="UP000279259">
    <property type="component" value="Unassembled WGS sequence"/>
</dbReference>
<feature type="region of interest" description="Disordered" evidence="6">
    <location>
        <begin position="168"/>
        <end position="199"/>
    </location>
</feature>
<evidence type="ECO:0008006" key="9">
    <source>
        <dbReference type="Google" id="ProtNLM"/>
    </source>
</evidence>
<protein>
    <recommendedName>
        <fullName evidence="9">Transcription factor domain-containing protein</fullName>
    </recommendedName>
</protein>
<feature type="compositionally biased region" description="Polar residues" evidence="6">
    <location>
        <begin position="572"/>
        <end position="582"/>
    </location>
</feature>
<feature type="region of interest" description="Disordered" evidence="6">
    <location>
        <begin position="227"/>
        <end position="256"/>
    </location>
</feature>
<proteinExistence type="predicted"/>
<evidence type="ECO:0000256" key="2">
    <source>
        <dbReference type="ARBA" id="ARBA00023015"/>
    </source>
</evidence>
<comment type="caution">
    <text evidence="7">The sequence shown here is derived from an EMBL/GenBank/DDBJ whole genome shotgun (WGS) entry which is preliminary data.</text>
</comment>
<evidence type="ECO:0000313" key="7">
    <source>
        <dbReference type="EMBL" id="RSH83066.1"/>
    </source>
</evidence>
<evidence type="ECO:0000256" key="6">
    <source>
        <dbReference type="SAM" id="MobiDB-lite"/>
    </source>
</evidence>